<dbReference type="AlphaFoldDB" id="A0A2Z7BNC1"/>
<evidence type="ECO:0000313" key="2">
    <source>
        <dbReference type="EMBL" id="KZV36113.1"/>
    </source>
</evidence>
<dbReference type="Proteomes" id="UP000250235">
    <property type="component" value="Unassembled WGS sequence"/>
</dbReference>
<sequence length="71" mass="7722">MAKGQGANARSSAAAGSSTEPKMDINSILKDIEFLGYETIEGLFAIREVTRNVCWKIGCLLSICILDHDFT</sequence>
<feature type="compositionally biased region" description="Low complexity" evidence="1">
    <location>
        <begin position="1"/>
        <end position="18"/>
    </location>
</feature>
<keyword evidence="3" id="KW-1185">Reference proteome</keyword>
<evidence type="ECO:0000313" key="3">
    <source>
        <dbReference type="Proteomes" id="UP000250235"/>
    </source>
</evidence>
<dbReference type="EMBL" id="KV003928">
    <property type="protein sequence ID" value="KZV36113.1"/>
    <property type="molecule type" value="Genomic_DNA"/>
</dbReference>
<protein>
    <submittedName>
        <fullName evidence="2">Uncharacterized protein</fullName>
    </submittedName>
</protein>
<proteinExistence type="predicted"/>
<evidence type="ECO:0000256" key="1">
    <source>
        <dbReference type="SAM" id="MobiDB-lite"/>
    </source>
</evidence>
<organism evidence="2 3">
    <name type="scientific">Dorcoceras hygrometricum</name>
    <dbReference type="NCBI Taxonomy" id="472368"/>
    <lineage>
        <taxon>Eukaryota</taxon>
        <taxon>Viridiplantae</taxon>
        <taxon>Streptophyta</taxon>
        <taxon>Embryophyta</taxon>
        <taxon>Tracheophyta</taxon>
        <taxon>Spermatophyta</taxon>
        <taxon>Magnoliopsida</taxon>
        <taxon>eudicotyledons</taxon>
        <taxon>Gunneridae</taxon>
        <taxon>Pentapetalae</taxon>
        <taxon>asterids</taxon>
        <taxon>lamiids</taxon>
        <taxon>Lamiales</taxon>
        <taxon>Gesneriaceae</taxon>
        <taxon>Didymocarpoideae</taxon>
        <taxon>Trichosporeae</taxon>
        <taxon>Loxocarpinae</taxon>
        <taxon>Dorcoceras</taxon>
    </lineage>
</organism>
<reference evidence="2 3" key="1">
    <citation type="journal article" date="2015" name="Proc. Natl. Acad. Sci. U.S.A.">
        <title>The resurrection genome of Boea hygrometrica: A blueprint for survival of dehydration.</title>
        <authorList>
            <person name="Xiao L."/>
            <person name="Yang G."/>
            <person name="Zhang L."/>
            <person name="Yang X."/>
            <person name="Zhao S."/>
            <person name="Ji Z."/>
            <person name="Zhou Q."/>
            <person name="Hu M."/>
            <person name="Wang Y."/>
            <person name="Chen M."/>
            <person name="Xu Y."/>
            <person name="Jin H."/>
            <person name="Xiao X."/>
            <person name="Hu G."/>
            <person name="Bao F."/>
            <person name="Hu Y."/>
            <person name="Wan P."/>
            <person name="Li L."/>
            <person name="Deng X."/>
            <person name="Kuang T."/>
            <person name="Xiang C."/>
            <person name="Zhu J.K."/>
            <person name="Oliver M.J."/>
            <person name="He Y."/>
        </authorList>
    </citation>
    <scope>NUCLEOTIDE SEQUENCE [LARGE SCALE GENOMIC DNA]</scope>
    <source>
        <strain evidence="3">cv. XS01</strain>
    </source>
</reference>
<feature type="region of interest" description="Disordered" evidence="1">
    <location>
        <begin position="1"/>
        <end position="20"/>
    </location>
</feature>
<accession>A0A2Z7BNC1</accession>
<gene>
    <name evidence="2" type="ORF">F511_23245</name>
</gene>
<name>A0A2Z7BNC1_9LAMI</name>